<gene>
    <name evidence="2" type="ORF">dnm_080910</name>
</gene>
<sequence length="85" mass="9395">MFITLLITHVICQARQSLGVRIPRLRLGTSSWLLLLIVFLVPRLRLGTHTRGSASCVHHTADHSCDMPGEAEPRSTHSQAEPGNE</sequence>
<accession>A0A975BVB1</accession>
<feature type="region of interest" description="Disordered" evidence="1">
    <location>
        <begin position="51"/>
        <end position="85"/>
    </location>
</feature>
<name>A0A975BVB1_9BACT</name>
<protein>
    <submittedName>
        <fullName evidence="2">Uncharacterized protein</fullName>
    </submittedName>
</protein>
<evidence type="ECO:0000256" key="1">
    <source>
        <dbReference type="SAM" id="MobiDB-lite"/>
    </source>
</evidence>
<dbReference type="EMBL" id="CP061800">
    <property type="protein sequence ID" value="QTA92017.1"/>
    <property type="molecule type" value="Genomic_DNA"/>
</dbReference>
<evidence type="ECO:0000313" key="3">
    <source>
        <dbReference type="Proteomes" id="UP000663722"/>
    </source>
</evidence>
<dbReference type="Proteomes" id="UP000663722">
    <property type="component" value="Chromosome"/>
</dbReference>
<dbReference type="AlphaFoldDB" id="A0A975BVB1"/>
<reference evidence="2" key="1">
    <citation type="journal article" date="2021" name="Microb. Physiol.">
        <title>Proteogenomic Insights into the Physiology of Marine, Sulfate-Reducing, Filamentous Desulfonema limicola and Desulfonema magnum.</title>
        <authorList>
            <person name="Schnaars V."/>
            <person name="Wohlbrand L."/>
            <person name="Scheve S."/>
            <person name="Hinrichs C."/>
            <person name="Reinhardt R."/>
            <person name="Rabus R."/>
        </authorList>
    </citation>
    <scope>NUCLEOTIDE SEQUENCE</scope>
    <source>
        <strain evidence="2">4be13</strain>
    </source>
</reference>
<keyword evidence="3" id="KW-1185">Reference proteome</keyword>
<evidence type="ECO:0000313" key="2">
    <source>
        <dbReference type="EMBL" id="QTA92017.1"/>
    </source>
</evidence>
<dbReference type="KEGG" id="dmm:dnm_080910"/>
<feature type="compositionally biased region" description="Polar residues" evidence="1">
    <location>
        <begin position="76"/>
        <end position="85"/>
    </location>
</feature>
<organism evidence="2 3">
    <name type="scientific">Desulfonema magnum</name>
    <dbReference type="NCBI Taxonomy" id="45655"/>
    <lineage>
        <taxon>Bacteria</taxon>
        <taxon>Pseudomonadati</taxon>
        <taxon>Thermodesulfobacteriota</taxon>
        <taxon>Desulfobacteria</taxon>
        <taxon>Desulfobacterales</taxon>
        <taxon>Desulfococcaceae</taxon>
        <taxon>Desulfonema</taxon>
    </lineage>
</organism>
<feature type="compositionally biased region" description="Basic and acidic residues" evidence="1">
    <location>
        <begin position="59"/>
        <end position="75"/>
    </location>
</feature>
<proteinExistence type="predicted"/>